<name>A0ABN2NH75_9MICO</name>
<dbReference type="PANTHER" id="PTHR24074">
    <property type="entry name" value="CO-CHAPERONE PROTEIN DJLA"/>
    <property type="match status" value="1"/>
</dbReference>
<feature type="region of interest" description="Disordered" evidence="1">
    <location>
        <begin position="69"/>
        <end position="145"/>
    </location>
</feature>
<evidence type="ECO:0000313" key="5">
    <source>
        <dbReference type="Proteomes" id="UP001501094"/>
    </source>
</evidence>
<gene>
    <name evidence="4" type="ORF">GCM10009751_23960</name>
</gene>
<evidence type="ECO:0000256" key="1">
    <source>
        <dbReference type="SAM" id="MobiDB-lite"/>
    </source>
</evidence>
<keyword evidence="5" id="KW-1185">Reference proteome</keyword>
<dbReference type="Gene3D" id="1.10.287.110">
    <property type="entry name" value="DnaJ domain"/>
    <property type="match status" value="1"/>
</dbReference>
<dbReference type="EMBL" id="BAAANL010000004">
    <property type="protein sequence ID" value="GAA1865040.1"/>
    <property type="molecule type" value="Genomic_DNA"/>
</dbReference>
<feature type="transmembrane region" description="Helical" evidence="2">
    <location>
        <begin position="226"/>
        <end position="249"/>
    </location>
</feature>
<accession>A0ABN2NH75</accession>
<dbReference type="CDD" id="cd06257">
    <property type="entry name" value="DnaJ"/>
    <property type="match status" value="1"/>
</dbReference>
<evidence type="ECO:0000313" key="4">
    <source>
        <dbReference type="EMBL" id="GAA1865040.1"/>
    </source>
</evidence>
<keyword evidence="2" id="KW-1133">Transmembrane helix</keyword>
<organism evidence="4 5">
    <name type="scientific">Myceligenerans crystallogenes</name>
    <dbReference type="NCBI Taxonomy" id="316335"/>
    <lineage>
        <taxon>Bacteria</taxon>
        <taxon>Bacillati</taxon>
        <taxon>Actinomycetota</taxon>
        <taxon>Actinomycetes</taxon>
        <taxon>Micrococcales</taxon>
        <taxon>Promicromonosporaceae</taxon>
        <taxon>Myceligenerans</taxon>
    </lineage>
</organism>
<dbReference type="InterPro" id="IPR036869">
    <property type="entry name" value="J_dom_sf"/>
</dbReference>
<evidence type="ECO:0000256" key="2">
    <source>
        <dbReference type="SAM" id="Phobius"/>
    </source>
</evidence>
<dbReference type="RefSeq" id="WP_344103038.1">
    <property type="nucleotide sequence ID" value="NZ_BAAANL010000004.1"/>
</dbReference>
<feature type="transmembrane region" description="Helical" evidence="2">
    <location>
        <begin position="189"/>
        <end position="214"/>
    </location>
</feature>
<feature type="domain" description="J" evidence="3">
    <location>
        <begin position="7"/>
        <end position="71"/>
    </location>
</feature>
<reference evidence="4 5" key="1">
    <citation type="journal article" date="2019" name="Int. J. Syst. Evol. Microbiol.">
        <title>The Global Catalogue of Microorganisms (GCM) 10K type strain sequencing project: providing services to taxonomists for standard genome sequencing and annotation.</title>
        <authorList>
            <consortium name="The Broad Institute Genomics Platform"/>
            <consortium name="The Broad Institute Genome Sequencing Center for Infectious Disease"/>
            <person name="Wu L."/>
            <person name="Ma J."/>
        </authorList>
    </citation>
    <scope>NUCLEOTIDE SEQUENCE [LARGE SCALE GENOMIC DNA]</scope>
    <source>
        <strain evidence="4 5">JCM 14326</strain>
    </source>
</reference>
<evidence type="ECO:0000259" key="3">
    <source>
        <dbReference type="PROSITE" id="PS50076"/>
    </source>
</evidence>
<dbReference type="PROSITE" id="PS50076">
    <property type="entry name" value="DNAJ_2"/>
    <property type="match status" value="1"/>
</dbReference>
<dbReference type="SMART" id="SM00271">
    <property type="entry name" value="DnaJ"/>
    <property type="match status" value="1"/>
</dbReference>
<keyword evidence="2" id="KW-0472">Membrane</keyword>
<dbReference type="Pfam" id="PF00226">
    <property type="entry name" value="DnaJ"/>
    <property type="match status" value="1"/>
</dbReference>
<dbReference type="SUPFAM" id="SSF46565">
    <property type="entry name" value="Chaperone J-domain"/>
    <property type="match status" value="1"/>
</dbReference>
<proteinExistence type="predicted"/>
<sequence length="253" mass="27697">MTAEVFDAYAELHVARDASPAVIRAVHRELAKQHHPDRAGAGADPAAMTRINRARDILLDPSARAALDGDLERQDAARARPGPSGGDGGRPTTSSYTGETTYDLPYEDEWGQETDWSARRDAPPARPEPDHEPAYHEPAYREPVRTQPYDGYVEATTHHEPGPYPQPVPYHYGARGWAPMSPEPQTDQISIAAFVLALACSGVLGIPFGIAGLIRTRNGRRKGRWAAVWAIVIGVVTTTFYGVWIWLVLGNGR</sequence>
<dbReference type="Proteomes" id="UP001501094">
    <property type="component" value="Unassembled WGS sequence"/>
</dbReference>
<comment type="caution">
    <text evidence="4">The sequence shown here is derived from an EMBL/GenBank/DDBJ whole genome shotgun (WGS) entry which is preliminary data.</text>
</comment>
<keyword evidence="2" id="KW-0812">Transmembrane</keyword>
<dbReference type="InterPro" id="IPR050817">
    <property type="entry name" value="DjlA_DnaK_co-chaperone"/>
</dbReference>
<protein>
    <recommendedName>
        <fullName evidence="3">J domain-containing protein</fullName>
    </recommendedName>
</protein>
<feature type="compositionally biased region" description="Basic and acidic residues" evidence="1">
    <location>
        <begin position="116"/>
        <end position="144"/>
    </location>
</feature>
<dbReference type="InterPro" id="IPR001623">
    <property type="entry name" value="DnaJ_domain"/>
</dbReference>